<protein>
    <recommendedName>
        <fullName evidence="3">Lipoprotein</fullName>
    </recommendedName>
</protein>
<keyword evidence="2" id="KW-1185">Reference proteome</keyword>
<accession>A0ABR5DFA0</accession>
<comment type="caution">
    <text evidence="1">The sequence shown here is derived from an EMBL/GenBank/DDBJ whole genome shotgun (WGS) entry which is preliminary data.</text>
</comment>
<dbReference type="EMBL" id="JSVU01000012">
    <property type="protein sequence ID" value="KJJ37453.1"/>
    <property type="molecule type" value="Genomic_DNA"/>
</dbReference>
<dbReference type="RefSeq" id="WP_045081648.1">
    <property type="nucleotide sequence ID" value="NZ_JSVU01000012.1"/>
</dbReference>
<sequence>MKKILIFLIGCSLFQSCDDGDIIITTFNFEDAELKSCGQLGNFVFYKINPDAQESLSLKLGISDSLYNEEGTKPYTLDGTNNFVNYRTYNGELDASYFCSSVPPTAPIVTVDYLAASGTAEFTTTYIYDDNDGVPAEDELDGDTDGDGIPNMYDEDDDGDNVPTALELDILNLDGDNNPLTNALDTDNDGTPDYLDVDDDGDEVFTRYEDANMDLNPRNDVSDPNVGANYLNNDVADTYLVNEYYLHEYTITKDVKIVLKDLVLISGEEEIIQESLTMGTILNVEEIEKSIKPSFPSETKSNKE</sequence>
<dbReference type="Proteomes" id="UP000033497">
    <property type="component" value="Unassembled WGS sequence"/>
</dbReference>
<evidence type="ECO:0000313" key="2">
    <source>
        <dbReference type="Proteomes" id="UP000033497"/>
    </source>
</evidence>
<reference evidence="1 2" key="1">
    <citation type="submission" date="2014-10" db="EMBL/GenBank/DDBJ databases">
        <title>Genome sequencing of Vitellibacter vladivostokensis KMM 3516.</title>
        <authorList>
            <person name="Thevarajoo S."/>
            <person name="Selvaratnam C."/>
            <person name="Goh K.M."/>
            <person name="Chong C.S."/>
        </authorList>
    </citation>
    <scope>NUCLEOTIDE SEQUENCE [LARGE SCALE GENOMIC DNA]</scope>
    <source>
        <strain evidence="1 2">KMM 3516</strain>
    </source>
</reference>
<dbReference type="PROSITE" id="PS51257">
    <property type="entry name" value="PROKAR_LIPOPROTEIN"/>
    <property type="match status" value="1"/>
</dbReference>
<evidence type="ECO:0000313" key="1">
    <source>
        <dbReference type="EMBL" id="KJJ37453.1"/>
    </source>
</evidence>
<organism evidence="1 2">
    <name type="scientific">Aequorivita vladivostokensis</name>
    <dbReference type="NCBI Taxonomy" id="171194"/>
    <lineage>
        <taxon>Bacteria</taxon>
        <taxon>Pseudomonadati</taxon>
        <taxon>Bacteroidota</taxon>
        <taxon>Flavobacteriia</taxon>
        <taxon>Flavobacteriales</taxon>
        <taxon>Flavobacteriaceae</taxon>
        <taxon>Aequorivita</taxon>
    </lineage>
</organism>
<gene>
    <name evidence="1" type="ORF">MB09_14355</name>
</gene>
<name>A0ABR5DFA0_9FLAO</name>
<evidence type="ECO:0008006" key="3">
    <source>
        <dbReference type="Google" id="ProtNLM"/>
    </source>
</evidence>
<proteinExistence type="predicted"/>